<gene>
    <name evidence="2" type="ORF">J2S57_001546</name>
</gene>
<evidence type="ECO:0000259" key="1">
    <source>
        <dbReference type="Pfam" id="PF07969"/>
    </source>
</evidence>
<dbReference type="InterPro" id="IPR013108">
    <property type="entry name" value="Amidohydro_3"/>
</dbReference>
<dbReference type="PANTHER" id="PTHR22642">
    <property type="entry name" value="IMIDAZOLONEPROPIONASE"/>
    <property type="match status" value="1"/>
</dbReference>
<evidence type="ECO:0000313" key="2">
    <source>
        <dbReference type="EMBL" id="MDP9825797.1"/>
    </source>
</evidence>
<protein>
    <submittedName>
        <fullName evidence="2">Amidohydrolase YtcJ</fullName>
    </submittedName>
</protein>
<reference evidence="2 3" key="1">
    <citation type="submission" date="2023-07" db="EMBL/GenBank/DDBJ databases">
        <title>Sequencing the genomes of 1000 actinobacteria strains.</title>
        <authorList>
            <person name="Klenk H.-P."/>
        </authorList>
    </citation>
    <scope>NUCLEOTIDE SEQUENCE [LARGE SCALE GENOMIC DNA]</scope>
    <source>
        <strain evidence="2 3">DSM 44388</strain>
    </source>
</reference>
<sequence>MILRHARLLGSGDLVDVEVRDGRIAPAGSVTGTGTEVIDLDGRWLAPGLWDNHVHFTQWVRARQRIDLSATTSPDEVLAVVAAELAARPDDGTAVVGYGFRDGLWPYPPTLAALDALAPHRPVILVSGDLHCGWINTRAAASVGMVPDEFGLVREAEWMQGQSRLGAETQPLLEHFATAAEDAARRGVVGIVDFEATENVAEWPARVAAGIRSLRVEASIWPDRLAAAVAGGLRTGAVLDPDGLITVGRLKVVVDGSLNTRTALCHEPYPGLDPASPHACGVQSFSPAELRDLLETAYGNGITAAVHAIGDRANELVLDEYERLGVTGTVEHAQLVAATDFERFGRLGLVASVQPEHAMDDRDVADRFWKGRTERTFAFRSLIDAGAALALGSDAPVAPLDPWIAIAAAVGRDRDGREAWHPEQRIPFSVALDASTRSRIAVGEPADLIVLDEDPSSLDSSALRGLPVAATLLGGRWTWKSF</sequence>
<dbReference type="SUPFAM" id="SSF51338">
    <property type="entry name" value="Composite domain of metallo-dependent hydrolases"/>
    <property type="match status" value="1"/>
</dbReference>
<keyword evidence="3" id="KW-1185">Reference proteome</keyword>
<dbReference type="RefSeq" id="WP_307239940.1">
    <property type="nucleotide sequence ID" value="NZ_JAUSQZ010000001.1"/>
</dbReference>
<dbReference type="Gene3D" id="3.20.20.140">
    <property type="entry name" value="Metal-dependent hydrolases"/>
    <property type="match status" value="1"/>
</dbReference>
<dbReference type="InterPro" id="IPR011059">
    <property type="entry name" value="Metal-dep_hydrolase_composite"/>
</dbReference>
<dbReference type="CDD" id="cd01300">
    <property type="entry name" value="YtcJ_like"/>
    <property type="match status" value="1"/>
</dbReference>
<dbReference type="Proteomes" id="UP001235712">
    <property type="component" value="Unassembled WGS sequence"/>
</dbReference>
<accession>A0ABT9NZW0</accession>
<organism evidence="2 3">
    <name type="scientific">Kineosporia succinea</name>
    <dbReference type="NCBI Taxonomy" id="84632"/>
    <lineage>
        <taxon>Bacteria</taxon>
        <taxon>Bacillati</taxon>
        <taxon>Actinomycetota</taxon>
        <taxon>Actinomycetes</taxon>
        <taxon>Kineosporiales</taxon>
        <taxon>Kineosporiaceae</taxon>
        <taxon>Kineosporia</taxon>
    </lineage>
</organism>
<proteinExistence type="predicted"/>
<comment type="caution">
    <text evidence="2">The sequence shown here is derived from an EMBL/GenBank/DDBJ whole genome shotgun (WGS) entry which is preliminary data.</text>
</comment>
<evidence type="ECO:0000313" key="3">
    <source>
        <dbReference type="Proteomes" id="UP001235712"/>
    </source>
</evidence>
<dbReference type="PANTHER" id="PTHR22642:SF2">
    <property type="entry name" value="PROTEIN LONG AFTER FAR-RED 3"/>
    <property type="match status" value="1"/>
</dbReference>
<dbReference type="SUPFAM" id="SSF51556">
    <property type="entry name" value="Metallo-dependent hydrolases"/>
    <property type="match status" value="1"/>
</dbReference>
<dbReference type="Gene3D" id="2.30.40.10">
    <property type="entry name" value="Urease, subunit C, domain 1"/>
    <property type="match status" value="1"/>
</dbReference>
<dbReference type="Gene3D" id="3.10.310.70">
    <property type="match status" value="1"/>
</dbReference>
<dbReference type="InterPro" id="IPR032466">
    <property type="entry name" value="Metal_Hydrolase"/>
</dbReference>
<dbReference type="Pfam" id="PF07969">
    <property type="entry name" value="Amidohydro_3"/>
    <property type="match status" value="1"/>
</dbReference>
<dbReference type="InterPro" id="IPR033932">
    <property type="entry name" value="YtcJ-like"/>
</dbReference>
<name>A0ABT9NZW0_9ACTN</name>
<feature type="domain" description="Amidohydrolase 3" evidence="1">
    <location>
        <begin position="36"/>
        <end position="476"/>
    </location>
</feature>
<dbReference type="EMBL" id="JAUSQZ010000001">
    <property type="protein sequence ID" value="MDP9825797.1"/>
    <property type="molecule type" value="Genomic_DNA"/>
</dbReference>